<evidence type="ECO:0000313" key="1">
    <source>
        <dbReference type="EMBL" id="WYJ76798.1"/>
    </source>
</evidence>
<reference evidence="1 2" key="2">
    <citation type="submission" date="2024-03" db="EMBL/GenBank/DDBJ databases">
        <title>The Genome Sequence of Enterococcus sp. DIV2402.</title>
        <authorList>
            <consortium name="The Broad Institute Genomics Platform"/>
            <consortium name="The Broad Institute Microbial Omics Core"/>
            <consortium name="The Broad Institute Genomic Center for Infectious Diseases"/>
            <person name="Earl A."/>
            <person name="Manson A."/>
            <person name="Gilmore M."/>
            <person name="Schwartman J."/>
            <person name="Shea T."/>
            <person name="Abouelleil A."/>
            <person name="Cao P."/>
            <person name="Chapman S."/>
            <person name="Cusick C."/>
            <person name="Young S."/>
            <person name="Neafsey D."/>
            <person name="Nusbaum C."/>
            <person name="Birren B."/>
        </authorList>
    </citation>
    <scope>NUCLEOTIDE SEQUENCE [LARGE SCALE GENOMIC DNA]</scope>
    <source>
        <strain evidence="1 2">DIV2402</strain>
    </source>
</reference>
<sequence>MDARMFLLGTSLVTNIVGSTLIRRRKKPNNKLDSFVGNWVYYRRNHTGQVYVTVTDDLQLYIQNKLQPTTVIDCTAERLTLIDSMGYHIVFEQKDKHIAFYDETEGTSFQLIEC</sequence>
<organism evidence="1 2">
    <name type="scientific">Candidatus Enterococcus lowellii</name>
    <dbReference type="NCBI Taxonomy" id="2230877"/>
    <lineage>
        <taxon>Bacteria</taxon>
        <taxon>Bacillati</taxon>
        <taxon>Bacillota</taxon>
        <taxon>Bacilli</taxon>
        <taxon>Lactobacillales</taxon>
        <taxon>Enterococcaceae</taxon>
        <taxon>Enterococcus</taxon>
    </lineage>
</organism>
<evidence type="ECO:0000313" key="2">
    <source>
        <dbReference type="Proteomes" id="UP000664701"/>
    </source>
</evidence>
<dbReference type="InterPro" id="IPR032254">
    <property type="entry name" value="DUF4828"/>
</dbReference>
<name>A0ABZ2SLU8_9ENTE</name>
<gene>
    <name evidence="1" type="ORF">DOK78_001434</name>
</gene>
<protein>
    <recommendedName>
        <fullName evidence="3">DUF4828 domain-containing protein</fullName>
    </recommendedName>
</protein>
<keyword evidence="2" id="KW-1185">Reference proteome</keyword>
<dbReference type="RefSeq" id="WP_207941012.1">
    <property type="nucleotide sequence ID" value="NZ_CP147251.1"/>
</dbReference>
<dbReference type="Pfam" id="PF16110">
    <property type="entry name" value="DUF4828"/>
    <property type="match status" value="1"/>
</dbReference>
<dbReference type="EMBL" id="CP147251">
    <property type="protein sequence ID" value="WYJ76798.1"/>
    <property type="molecule type" value="Genomic_DNA"/>
</dbReference>
<reference evidence="1 2" key="1">
    <citation type="submission" date="2021-03" db="EMBL/GenBank/DDBJ databases">
        <authorList>
            <person name="Gilmore M.S."/>
            <person name="Schwartzman J."/>
            <person name="Van Tyne D."/>
            <person name="Martin M."/>
            <person name="Earl A.M."/>
            <person name="Manson A.L."/>
            <person name="Straub T."/>
            <person name="Salamzade R."/>
            <person name="Saavedra J."/>
            <person name="Lebreton F."/>
            <person name="Prichula J."/>
            <person name="Schaufler K."/>
            <person name="Gaca A."/>
            <person name="Sgardioli B."/>
            <person name="Wagenaar J."/>
            <person name="Strong T."/>
        </authorList>
    </citation>
    <scope>NUCLEOTIDE SEQUENCE [LARGE SCALE GENOMIC DNA]</scope>
    <source>
        <strain evidence="1 2">DIV2402</strain>
    </source>
</reference>
<accession>A0ABZ2SLU8</accession>
<dbReference type="Proteomes" id="UP000664701">
    <property type="component" value="Chromosome"/>
</dbReference>
<proteinExistence type="predicted"/>
<evidence type="ECO:0008006" key="3">
    <source>
        <dbReference type="Google" id="ProtNLM"/>
    </source>
</evidence>